<dbReference type="Gene3D" id="3.40.50.720">
    <property type="entry name" value="NAD(P)-binding Rossmann-like Domain"/>
    <property type="match status" value="1"/>
</dbReference>
<protein>
    <submittedName>
        <fullName evidence="7">Alcohol dehydrogenase</fullName>
    </submittedName>
</protein>
<dbReference type="GO" id="GO:0008270">
    <property type="term" value="F:zinc ion binding"/>
    <property type="evidence" value="ECO:0007669"/>
    <property type="project" value="InterPro"/>
</dbReference>
<evidence type="ECO:0000313" key="7">
    <source>
        <dbReference type="EMBL" id="SKB09998.1"/>
    </source>
</evidence>
<evidence type="ECO:0000256" key="3">
    <source>
        <dbReference type="ARBA" id="ARBA00022833"/>
    </source>
</evidence>
<reference evidence="8" key="1">
    <citation type="submission" date="2017-02" db="EMBL/GenBank/DDBJ databases">
        <authorList>
            <person name="Varghese N."/>
            <person name="Submissions S."/>
        </authorList>
    </citation>
    <scope>NUCLEOTIDE SEQUENCE [LARGE SCALE GENOMIC DNA]</scope>
    <source>
        <strain evidence="8">9H-4</strain>
    </source>
</reference>
<gene>
    <name evidence="7" type="ORF">SAMN06295964_3030</name>
</gene>
<name>A0A1T4Z7Z3_9ACTN</name>
<dbReference type="RefSeq" id="WP_078701477.1">
    <property type="nucleotide sequence ID" value="NZ_LT796768.1"/>
</dbReference>
<dbReference type="InterPro" id="IPR036291">
    <property type="entry name" value="NAD(P)-bd_dom_sf"/>
</dbReference>
<dbReference type="Pfam" id="PF00107">
    <property type="entry name" value="ADH_zinc_N"/>
    <property type="match status" value="2"/>
</dbReference>
<evidence type="ECO:0000256" key="1">
    <source>
        <dbReference type="ARBA" id="ARBA00001947"/>
    </source>
</evidence>
<dbReference type="InterPro" id="IPR020843">
    <property type="entry name" value="ER"/>
</dbReference>
<dbReference type="InterPro" id="IPR050129">
    <property type="entry name" value="Zn_alcohol_dh"/>
</dbReference>
<proteinExistence type="inferred from homology"/>
<dbReference type="PANTHER" id="PTHR43401">
    <property type="entry name" value="L-THREONINE 3-DEHYDROGENASE"/>
    <property type="match status" value="1"/>
</dbReference>
<dbReference type="SUPFAM" id="SSF51735">
    <property type="entry name" value="NAD(P)-binding Rossmann-fold domains"/>
    <property type="match status" value="1"/>
</dbReference>
<dbReference type="SMART" id="SM00829">
    <property type="entry name" value="PKS_ER"/>
    <property type="match status" value="1"/>
</dbReference>
<feature type="domain" description="Enoyl reductase (ER)" evidence="6">
    <location>
        <begin position="4"/>
        <end position="371"/>
    </location>
</feature>
<keyword evidence="8" id="KW-1185">Reference proteome</keyword>
<dbReference type="InterPro" id="IPR013154">
    <property type="entry name" value="ADH-like_N"/>
</dbReference>
<sequence length="375" mass="39106">MRALVLDAVRARPEIREVPEPAAPDGGVVVRVVATGLCRSDWHAWAGHDDGVAFPHVPGHELAGVISEVGPGVTLWQVGDRVTVPFVAGCGTCEWCLAGDAQVCPDQQQPGFTYWGSFAEYVAVHAADANLVRIPESVDFATAASLGCRFATAYRALVGRARVVEGEWVTVVGAGGVGLSSVMIARALGARVIAVDRNAEALAVAADLGAEHTLLTESGLSGAPDPAPAATFVSAFAAEAGREPNRFTNVARAVADLTGGGSHVAVDAVGSEQTCADAVLSLRRRGRLAQVGLLPAIEGHPRVPMERVIGWELDLLGSHGMAAADYPGMMALIEQGALEPQRLIERTIGLDEAAALLPVFDRAKLAGMTIIDPRR</sequence>
<dbReference type="InterPro" id="IPR011032">
    <property type="entry name" value="GroES-like_sf"/>
</dbReference>
<dbReference type="PANTHER" id="PTHR43401:SF5">
    <property type="entry name" value="ALCOHOL DEHYDROGENASE-RELATED"/>
    <property type="match status" value="1"/>
</dbReference>
<evidence type="ECO:0000256" key="5">
    <source>
        <dbReference type="RuleBase" id="RU361277"/>
    </source>
</evidence>
<dbReference type="PROSITE" id="PS00059">
    <property type="entry name" value="ADH_ZINC"/>
    <property type="match status" value="1"/>
</dbReference>
<evidence type="ECO:0000313" key="8">
    <source>
        <dbReference type="Proteomes" id="UP000191040"/>
    </source>
</evidence>
<dbReference type="InterPro" id="IPR002328">
    <property type="entry name" value="ADH_Zn_CS"/>
</dbReference>
<dbReference type="SUPFAM" id="SSF50129">
    <property type="entry name" value="GroES-like"/>
    <property type="match status" value="1"/>
</dbReference>
<evidence type="ECO:0000259" key="6">
    <source>
        <dbReference type="SMART" id="SM00829"/>
    </source>
</evidence>
<keyword evidence="3 5" id="KW-0862">Zinc</keyword>
<dbReference type="EMBL" id="LT796768">
    <property type="protein sequence ID" value="SKB09998.1"/>
    <property type="molecule type" value="Genomic_DNA"/>
</dbReference>
<dbReference type="OrthoDB" id="5295340at2"/>
<keyword evidence="2 5" id="KW-0479">Metal-binding</keyword>
<dbReference type="InterPro" id="IPR013149">
    <property type="entry name" value="ADH-like_C"/>
</dbReference>
<evidence type="ECO:0000256" key="4">
    <source>
        <dbReference type="ARBA" id="ARBA00023002"/>
    </source>
</evidence>
<dbReference type="STRING" id="1736691.SAMN06295964_3030"/>
<dbReference type="Gene3D" id="3.90.180.10">
    <property type="entry name" value="Medium-chain alcohol dehydrogenases, catalytic domain"/>
    <property type="match status" value="1"/>
</dbReference>
<dbReference type="GO" id="GO:0016491">
    <property type="term" value="F:oxidoreductase activity"/>
    <property type="evidence" value="ECO:0007669"/>
    <property type="project" value="UniProtKB-KW"/>
</dbReference>
<accession>A0A1T4Z7Z3</accession>
<comment type="similarity">
    <text evidence="5">Belongs to the zinc-containing alcohol dehydrogenase family.</text>
</comment>
<evidence type="ECO:0000256" key="2">
    <source>
        <dbReference type="ARBA" id="ARBA00022723"/>
    </source>
</evidence>
<organism evidence="7 8">
    <name type="scientific">Aeromicrobium choanae</name>
    <dbReference type="NCBI Taxonomy" id="1736691"/>
    <lineage>
        <taxon>Bacteria</taxon>
        <taxon>Bacillati</taxon>
        <taxon>Actinomycetota</taxon>
        <taxon>Actinomycetes</taxon>
        <taxon>Propionibacteriales</taxon>
        <taxon>Nocardioidaceae</taxon>
        <taxon>Aeromicrobium</taxon>
    </lineage>
</organism>
<keyword evidence="4" id="KW-0560">Oxidoreductase</keyword>
<dbReference type="Pfam" id="PF08240">
    <property type="entry name" value="ADH_N"/>
    <property type="match status" value="1"/>
</dbReference>
<dbReference type="AlphaFoldDB" id="A0A1T4Z7Z3"/>
<comment type="cofactor">
    <cofactor evidence="1 5">
        <name>Zn(2+)</name>
        <dbReference type="ChEBI" id="CHEBI:29105"/>
    </cofactor>
</comment>
<dbReference type="Proteomes" id="UP000191040">
    <property type="component" value="Chromosome I"/>
</dbReference>